<dbReference type="InterPro" id="IPR043129">
    <property type="entry name" value="ATPase_NBD"/>
</dbReference>
<gene>
    <name evidence="1" type="ORF">BECKLPF1236B_GA0070989_10397</name>
</gene>
<sequence length="390" mass="44478">MKRYVGNTRRFFVRQPTVIDGVVDIRVIPESRAALVEAKETNAMAAMDRPDSAILIIDIGSSTTDYTYVWNLRASPFDEGSLELGCSKIDEMLARSAIASEEEEGKIDSGSLQFFDDSLDNDQNRLAEILYECRMQKEKFFSKDKNYWEKSGKKAMRPSLIAFGLDKQELRLQLSFGQFQAALDQPIKSLKDKNWKDAYKEELQILYDKIQKKNQKNAGEYPLPDVILLVGGGARMPFVEDITKSIFKDADVLFDPVCQFYVSRGLARCGAIDDSVGDFLIDIVGIINSERLENILNEGIPDTSQQLAERFFAIFEEKAVAGYNSWRNGRIATIKDLENNIRSEFDKQREYDSEIQSIVNKWSSSIQEEISALAKKCVWIIHCQLRKYLT</sequence>
<dbReference type="Gene3D" id="3.30.420.40">
    <property type="match status" value="1"/>
</dbReference>
<protein>
    <recommendedName>
        <fullName evidence="2">Hsp70 protein</fullName>
    </recommendedName>
</protein>
<name>A0A450W6E9_9GAMM</name>
<proteinExistence type="predicted"/>
<evidence type="ECO:0000313" key="1">
    <source>
        <dbReference type="EMBL" id="VFK12632.1"/>
    </source>
</evidence>
<reference evidence="1" key="1">
    <citation type="submission" date="2019-02" db="EMBL/GenBank/DDBJ databases">
        <authorList>
            <person name="Gruber-Vodicka R. H."/>
            <person name="Seah K. B. B."/>
        </authorList>
    </citation>
    <scope>NUCLEOTIDE SEQUENCE</scope>
    <source>
        <strain evidence="1">BECK_S313</strain>
    </source>
</reference>
<evidence type="ECO:0008006" key="2">
    <source>
        <dbReference type="Google" id="ProtNLM"/>
    </source>
</evidence>
<accession>A0A450W6E9</accession>
<dbReference type="EMBL" id="CAADFK010000039">
    <property type="protein sequence ID" value="VFK12632.1"/>
    <property type="molecule type" value="Genomic_DNA"/>
</dbReference>
<organism evidence="1">
    <name type="scientific">Candidatus Kentrum sp. LPFa</name>
    <dbReference type="NCBI Taxonomy" id="2126335"/>
    <lineage>
        <taxon>Bacteria</taxon>
        <taxon>Pseudomonadati</taxon>
        <taxon>Pseudomonadota</taxon>
        <taxon>Gammaproteobacteria</taxon>
        <taxon>Candidatus Kentrum</taxon>
    </lineage>
</organism>
<dbReference type="SUPFAM" id="SSF53067">
    <property type="entry name" value="Actin-like ATPase domain"/>
    <property type="match status" value="1"/>
</dbReference>
<dbReference type="AlphaFoldDB" id="A0A450W6E9"/>